<dbReference type="SUPFAM" id="SSF53901">
    <property type="entry name" value="Thiolase-like"/>
    <property type="match status" value="1"/>
</dbReference>
<gene>
    <name evidence="5" type="ORF">I6G66_23185</name>
</gene>
<sequence>MARSTLHNVRLAGVASCVPRNVLDNLLDCPPAQRSERERLVRNIGIQTRRICPQWQCFSDLAATATEKLLDELQWNRDEIDALIVVTQSPDYLIPSTAIILQDRLGLPQTAIAFDVNLGCSGYPFGLHLLGSMIAAGGVKKGLLLVGDKSANINDPLFSDAGTATALEFDPDASPMYFDLNSDGSGYKAIMKPVGGHREPFAAYHCIPQRTDDGKLQLPTDLVLDGPAVLSFSTQRIPPAVVNTLEYAGLEKDEIDYFVFHQANRMINETIRKKLALPVEKVPSTLANYGNTSGATLPVTMTHCLHEVLPRKHHKVLLSGFGIGLSWGTCIVDIDGACFPSMLEA</sequence>
<evidence type="ECO:0000256" key="1">
    <source>
        <dbReference type="ARBA" id="ARBA00022679"/>
    </source>
</evidence>
<dbReference type="InterPro" id="IPR013751">
    <property type="entry name" value="ACP_syn_III_N"/>
</dbReference>
<keyword evidence="1" id="KW-0808">Transferase</keyword>
<dbReference type="InterPro" id="IPR013747">
    <property type="entry name" value="ACP_syn_III_C"/>
</dbReference>
<dbReference type="CDD" id="cd00830">
    <property type="entry name" value="KAS_III"/>
    <property type="match status" value="1"/>
</dbReference>
<feature type="domain" description="Beta-ketoacyl-[acyl-carrier-protein] synthase III N-terminal" evidence="4">
    <location>
        <begin position="114"/>
        <end position="184"/>
    </location>
</feature>
<feature type="domain" description="Beta-ketoacyl-[acyl-carrier-protein] synthase III C-terminal" evidence="3">
    <location>
        <begin position="245"/>
        <end position="333"/>
    </location>
</feature>
<dbReference type="Proteomes" id="UP000594778">
    <property type="component" value="Chromosome"/>
</dbReference>
<organism evidence="5 6">
    <name type="scientific">Delftia acidovorans</name>
    <name type="common">Pseudomonas acidovorans</name>
    <name type="synonym">Comamonas acidovorans</name>
    <dbReference type="NCBI Taxonomy" id="80866"/>
    <lineage>
        <taxon>Bacteria</taxon>
        <taxon>Pseudomonadati</taxon>
        <taxon>Pseudomonadota</taxon>
        <taxon>Betaproteobacteria</taxon>
        <taxon>Burkholderiales</taxon>
        <taxon>Comamonadaceae</taxon>
        <taxon>Delftia</taxon>
    </lineage>
</organism>
<name>A0A7T2S1H8_DELAC</name>
<dbReference type="Pfam" id="PF08541">
    <property type="entry name" value="ACP_syn_III_C"/>
    <property type="match status" value="1"/>
</dbReference>
<dbReference type="GO" id="GO:0044550">
    <property type="term" value="P:secondary metabolite biosynthetic process"/>
    <property type="evidence" value="ECO:0007669"/>
    <property type="project" value="TreeGrafter"/>
</dbReference>
<dbReference type="PANTHER" id="PTHR34069:SF2">
    <property type="entry name" value="BETA-KETOACYL-[ACYL-CARRIER-PROTEIN] SYNTHASE III"/>
    <property type="match status" value="1"/>
</dbReference>
<dbReference type="GO" id="GO:0006633">
    <property type="term" value="P:fatty acid biosynthetic process"/>
    <property type="evidence" value="ECO:0007669"/>
    <property type="project" value="InterPro"/>
</dbReference>
<protein>
    <submittedName>
        <fullName evidence="5">Ketoacyl-ACP synthase III</fullName>
    </submittedName>
</protein>
<proteinExistence type="predicted"/>
<dbReference type="Pfam" id="PF08545">
    <property type="entry name" value="ACP_syn_III"/>
    <property type="match status" value="1"/>
</dbReference>
<dbReference type="RefSeq" id="WP_183020817.1">
    <property type="nucleotide sequence ID" value="NZ_CP065668.1"/>
</dbReference>
<dbReference type="PANTHER" id="PTHR34069">
    <property type="entry name" value="3-OXOACYL-[ACYL-CARRIER-PROTEIN] SYNTHASE 3"/>
    <property type="match status" value="1"/>
</dbReference>
<evidence type="ECO:0000313" key="6">
    <source>
        <dbReference type="Proteomes" id="UP000594778"/>
    </source>
</evidence>
<reference evidence="5 6" key="1">
    <citation type="submission" date="2020-12" db="EMBL/GenBank/DDBJ databases">
        <title>FDA dAtabase for Regulatory Grade micrObial Sequences (FDA-ARGOS): Supporting development and validation of Infectious Disease Dx tests.</title>
        <authorList>
            <person name="Sproer C."/>
            <person name="Gronow S."/>
            <person name="Severitt S."/>
            <person name="Schroder I."/>
            <person name="Tallon L."/>
            <person name="Sadzewicz L."/>
            <person name="Zhao X."/>
            <person name="Boylan J."/>
            <person name="Ott S."/>
            <person name="Bowen H."/>
            <person name="Vavikolanu K."/>
            <person name="Mehta A."/>
            <person name="Aluvathingal J."/>
            <person name="Nadendla S."/>
            <person name="Lowell S."/>
            <person name="Myers T."/>
            <person name="Yan Y."/>
            <person name="Sichtig H."/>
        </authorList>
    </citation>
    <scope>NUCLEOTIDE SEQUENCE [LARGE SCALE GENOMIC DNA]</scope>
    <source>
        <strain evidence="5 6">FDAARGOS_909</strain>
    </source>
</reference>
<keyword evidence="2" id="KW-0012">Acyltransferase</keyword>
<evidence type="ECO:0000256" key="2">
    <source>
        <dbReference type="ARBA" id="ARBA00023315"/>
    </source>
</evidence>
<dbReference type="EMBL" id="CP065668">
    <property type="protein sequence ID" value="QPS07169.1"/>
    <property type="molecule type" value="Genomic_DNA"/>
</dbReference>
<evidence type="ECO:0000259" key="3">
    <source>
        <dbReference type="Pfam" id="PF08541"/>
    </source>
</evidence>
<accession>A0A7T2S1H8</accession>
<evidence type="ECO:0000259" key="4">
    <source>
        <dbReference type="Pfam" id="PF08545"/>
    </source>
</evidence>
<dbReference type="AlphaFoldDB" id="A0A7T2S1H8"/>
<dbReference type="Gene3D" id="3.40.47.10">
    <property type="match status" value="1"/>
</dbReference>
<dbReference type="GO" id="GO:0004315">
    <property type="term" value="F:3-oxoacyl-[acyl-carrier-protein] synthase activity"/>
    <property type="evidence" value="ECO:0007669"/>
    <property type="project" value="InterPro"/>
</dbReference>
<evidence type="ECO:0000313" key="5">
    <source>
        <dbReference type="EMBL" id="QPS07169.1"/>
    </source>
</evidence>
<dbReference type="InterPro" id="IPR016039">
    <property type="entry name" value="Thiolase-like"/>
</dbReference>